<evidence type="ECO:0000256" key="5">
    <source>
        <dbReference type="ARBA" id="ARBA00022989"/>
    </source>
</evidence>
<evidence type="ECO:0000256" key="3">
    <source>
        <dbReference type="ARBA" id="ARBA00022475"/>
    </source>
</evidence>
<comment type="caution">
    <text evidence="10">The sequence shown here is derived from an EMBL/GenBank/DDBJ whole genome shotgun (WGS) entry which is preliminary data.</text>
</comment>
<feature type="compositionally biased region" description="Low complexity" evidence="8">
    <location>
        <begin position="291"/>
        <end position="302"/>
    </location>
</feature>
<feature type="transmembrane region" description="Helical" evidence="7">
    <location>
        <begin position="256"/>
        <end position="274"/>
    </location>
</feature>
<dbReference type="AlphaFoldDB" id="A0A0F0LHE5"/>
<sequence>MTGNQVSPSPRGRSSVLRRLLSSAPGVFGLVVVAAILATALVSLFWTPFDPRATDVASRWLPPGWPHLLGTDLTGRDILSLIMAGSRTTVLVAVGAGVVATLIGLALGALGALTARWVRETVAVLVDVLIAFPVLIIAMLISTVQGGSLWVVVWAVGIGFGVNVARVTRPELRRVQHSDFVIAGKASGLSPLQNLVQHLLPNIAPVFIVQLSWAMATAVLAEAGLSYLGFGASVVDPSWGILLADLQRYIQIHPLTVVWPGLAITITVLAFNLLGDALRDATDPTLRAGRRPAGQARAGQPRLPEVTA</sequence>
<keyword evidence="2 7" id="KW-0813">Transport</keyword>
<keyword evidence="5 7" id="KW-1133">Transmembrane helix</keyword>
<dbReference type="InterPro" id="IPR000515">
    <property type="entry name" value="MetI-like"/>
</dbReference>
<feature type="region of interest" description="Disordered" evidence="8">
    <location>
        <begin position="285"/>
        <end position="308"/>
    </location>
</feature>
<dbReference type="InterPro" id="IPR035906">
    <property type="entry name" value="MetI-like_sf"/>
</dbReference>
<dbReference type="SUPFAM" id="SSF161098">
    <property type="entry name" value="MetI-like"/>
    <property type="match status" value="1"/>
</dbReference>
<keyword evidence="3" id="KW-1003">Cell membrane</keyword>
<dbReference type="Gene3D" id="1.10.3720.10">
    <property type="entry name" value="MetI-like"/>
    <property type="match status" value="1"/>
</dbReference>
<feature type="domain" description="ABC transmembrane type-1" evidence="9">
    <location>
        <begin position="86"/>
        <end position="275"/>
    </location>
</feature>
<dbReference type="PATRIC" id="fig|582680.6.peg.3999"/>
<keyword evidence="11" id="KW-1185">Reference proteome</keyword>
<protein>
    <submittedName>
        <fullName evidence="10">Nickel transport system permease protein NikC</fullName>
    </submittedName>
</protein>
<dbReference type="Proteomes" id="UP000033740">
    <property type="component" value="Unassembled WGS sequence"/>
</dbReference>
<reference evidence="10 11" key="1">
    <citation type="submission" date="2015-02" db="EMBL/GenBank/DDBJ databases">
        <title>Draft genome sequences of ten Microbacterium spp. with emphasis on heavy metal contaminated environments.</title>
        <authorList>
            <person name="Corretto E."/>
        </authorList>
    </citation>
    <scope>NUCLEOTIDE SEQUENCE [LARGE SCALE GENOMIC DNA]</scope>
    <source>
        <strain evidence="10 11">ARN176</strain>
    </source>
</reference>
<keyword evidence="6 7" id="KW-0472">Membrane</keyword>
<dbReference type="CDD" id="cd06261">
    <property type="entry name" value="TM_PBP2"/>
    <property type="match status" value="1"/>
</dbReference>
<proteinExistence type="inferred from homology"/>
<evidence type="ECO:0000256" key="4">
    <source>
        <dbReference type="ARBA" id="ARBA00022692"/>
    </source>
</evidence>
<dbReference type="PANTHER" id="PTHR43386:SF1">
    <property type="entry name" value="D,D-DIPEPTIDE TRANSPORT SYSTEM PERMEASE PROTEIN DDPC-RELATED"/>
    <property type="match status" value="1"/>
</dbReference>
<feature type="transmembrane region" description="Helical" evidence="7">
    <location>
        <begin position="20"/>
        <end position="46"/>
    </location>
</feature>
<dbReference type="GO" id="GO:0055085">
    <property type="term" value="P:transmembrane transport"/>
    <property type="evidence" value="ECO:0007669"/>
    <property type="project" value="InterPro"/>
</dbReference>
<dbReference type="InterPro" id="IPR050366">
    <property type="entry name" value="BP-dependent_transpt_permease"/>
</dbReference>
<comment type="similarity">
    <text evidence="7">Belongs to the binding-protein-dependent transport system permease family.</text>
</comment>
<organism evidence="10 11">
    <name type="scientific">Microbacterium azadirachtae</name>
    <dbReference type="NCBI Taxonomy" id="582680"/>
    <lineage>
        <taxon>Bacteria</taxon>
        <taxon>Bacillati</taxon>
        <taxon>Actinomycetota</taxon>
        <taxon>Actinomycetes</taxon>
        <taxon>Micrococcales</taxon>
        <taxon>Microbacteriaceae</taxon>
        <taxon>Microbacterium</taxon>
    </lineage>
</organism>
<dbReference type="Pfam" id="PF00528">
    <property type="entry name" value="BPD_transp_1"/>
    <property type="match status" value="1"/>
</dbReference>
<gene>
    <name evidence="10" type="primary">nikC</name>
    <name evidence="10" type="ORF">RS86_03912</name>
</gene>
<dbReference type="PROSITE" id="PS50928">
    <property type="entry name" value="ABC_TM1"/>
    <property type="match status" value="1"/>
</dbReference>
<name>A0A0F0LHE5_9MICO</name>
<evidence type="ECO:0000313" key="11">
    <source>
        <dbReference type="Proteomes" id="UP000033740"/>
    </source>
</evidence>
<feature type="transmembrane region" description="Helical" evidence="7">
    <location>
        <begin position="122"/>
        <end position="141"/>
    </location>
</feature>
<dbReference type="GO" id="GO:0005886">
    <property type="term" value="C:plasma membrane"/>
    <property type="evidence" value="ECO:0007669"/>
    <property type="project" value="UniProtKB-SubCell"/>
</dbReference>
<dbReference type="PANTHER" id="PTHR43386">
    <property type="entry name" value="OLIGOPEPTIDE TRANSPORT SYSTEM PERMEASE PROTEIN APPC"/>
    <property type="match status" value="1"/>
</dbReference>
<evidence type="ECO:0000313" key="10">
    <source>
        <dbReference type="EMBL" id="KJL30966.1"/>
    </source>
</evidence>
<evidence type="ECO:0000256" key="7">
    <source>
        <dbReference type="RuleBase" id="RU363032"/>
    </source>
</evidence>
<evidence type="ECO:0000259" key="9">
    <source>
        <dbReference type="PROSITE" id="PS50928"/>
    </source>
</evidence>
<keyword evidence="4 7" id="KW-0812">Transmembrane</keyword>
<evidence type="ECO:0000256" key="1">
    <source>
        <dbReference type="ARBA" id="ARBA00004651"/>
    </source>
</evidence>
<dbReference type="EMBL" id="JYIX01000040">
    <property type="protein sequence ID" value="KJL30966.1"/>
    <property type="molecule type" value="Genomic_DNA"/>
</dbReference>
<dbReference type="RefSeq" id="WP_045273905.1">
    <property type="nucleotide sequence ID" value="NZ_JYIX01000040.1"/>
</dbReference>
<evidence type="ECO:0000256" key="8">
    <source>
        <dbReference type="SAM" id="MobiDB-lite"/>
    </source>
</evidence>
<evidence type="ECO:0000256" key="2">
    <source>
        <dbReference type="ARBA" id="ARBA00022448"/>
    </source>
</evidence>
<comment type="subcellular location">
    <subcellularLocation>
        <location evidence="1 7">Cell membrane</location>
        <topology evidence="1 7">Multi-pass membrane protein</topology>
    </subcellularLocation>
</comment>
<feature type="transmembrane region" description="Helical" evidence="7">
    <location>
        <begin position="147"/>
        <end position="165"/>
    </location>
</feature>
<dbReference type="STRING" id="582680.RS86_03912"/>
<evidence type="ECO:0000256" key="6">
    <source>
        <dbReference type="ARBA" id="ARBA00023136"/>
    </source>
</evidence>
<feature type="transmembrane region" description="Helical" evidence="7">
    <location>
        <begin position="90"/>
        <end position="110"/>
    </location>
</feature>
<accession>A0A0F0LHE5</accession>